<evidence type="ECO:0000313" key="1">
    <source>
        <dbReference type="EMBL" id="KAJ9089350.1"/>
    </source>
</evidence>
<name>A0ACC2UQE8_9FUNG</name>
<reference evidence="1" key="1">
    <citation type="submission" date="2022-04" db="EMBL/GenBank/DDBJ databases">
        <title>Genome of the entomopathogenic fungus Entomophthora muscae.</title>
        <authorList>
            <person name="Elya C."/>
            <person name="Lovett B.R."/>
            <person name="Lee E."/>
            <person name="Macias A.M."/>
            <person name="Hajek A.E."/>
            <person name="De Bivort B.L."/>
            <person name="Kasson M.T."/>
            <person name="De Fine Licht H.H."/>
            <person name="Stajich J.E."/>
        </authorList>
    </citation>
    <scope>NUCLEOTIDE SEQUENCE</scope>
    <source>
        <strain evidence="1">Berkeley</strain>
    </source>
</reference>
<gene>
    <name evidence="1" type="primary">CLB4_1</name>
    <name evidence="1" type="ORF">DSO57_1013930</name>
</gene>
<sequence>MGKYQSRTHREEPEKKTCAIPEGDRYDDRASPKSDKTLVDVSNRTNTFSVKMAPLTMKDTHSVVFQGRPSIDKTSVTETCRNTSSDLSTASIPNVKHIQFDKVAFATSPRIICSPVAEPKSCGDANVLHSPDGSSSEEDAIYETPKDKIKNRGYWNERPHWVTAPENSAQEQPAKKIKRSSNQPREFFLNPNYTPHASELLDPDLDPEKDENVDFDLLEDGVTMDVDHEYLQDHLNALLAREKDFAVNRDYIKGHGDFTWSERLCTVNWMIKLSYLLKLPPTAIHLAVNIFDRYLSISSIQKATLELIAVASLSLASKHETAHHPYPRELLVRSKVSMTKPELVAWEMKITMALDFRFAYPNPLTFVRHASLADGLNLRTRLMARFFLETFLLDVYFCQFRPSVLASFAFYVSLKALGRGGWEVKFERFTGCSRADLCRSAMTMLKYLANMLKQKAAPAIHYGSQEFHGISVVGMQWVQKVHGHQPK</sequence>
<accession>A0ACC2UQE8</accession>
<protein>
    <submittedName>
        <fullName evidence="1">B-type cyclin</fullName>
    </submittedName>
</protein>
<keyword evidence="2" id="KW-1185">Reference proteome</keyword>
<proteinExistence type="predicted"/>
<dbReference type="Proteomes" id="UP001165960">
    <property type="component" value="Unassembled WGS sequence"/>
</dbReference>
<evidence type="ECO:0000313" key="2">
    <source>
        <dbReference type="Proteomes" id="UP001165960"/>
    </source>
</evidence>
<organism evidence="1 2">
    <name type="scientific">Entomophthora muscae</name>
    <dbReference type="NCBI Taxonomy" id="34485"/>
    <lineage>
        <taxon>Eukaryota</taxon>
        <taxon>Fungi</taxon>
        <taxon>Fungi incertae sedis</taxon>
        <taxon>Zoopagomycota</taxon>
        <taxon>Entomophthoromycotina</taxon>
        <taxon>Entomophthoromycetes</taxon>
        <taxon>Entomophthorales</taxon>
        <taxon>Entomophthoraceae</taxon>
        <taxon>Entomophthora</taxon>
    </lineage>
</organism>
<dbReference type="EMBL" id="QTSX02000052">
    <property type="protein sequence ID" value="KAJ9089350.1"/>
    <property type="molecule type" value="Genomic_DNA"/>
</dbReference>
<comment type="caution">
    <text evidence="1">The sequence shown here is derived from an EMBL/GenBank/DDBJ whole genome shotgun (WGS) entry which is preliminary data.</text>
</comment>